<evidence type="ECO:0000313" key="3">
    <source>
        <dbReference type="Proteomes" id="UP000251993"/>
    </source>
</evidence>
<proteinExistence type="predicted"/>
<dbReference type="EMBL" id="CP030850">
    <property type="protein sequence ID" value="AXE20746.1"/>
    <property type="molecule type" value="Genomic_DNA"/>
</dbReference>
<feature type="transmembrane region" description="Helical" evidence="1">
    <location>
        <begin position="155"/>
        <end position="176"/>
    </location>
</feature>
<dbReference type="Proteomes" id="UP000251993">
    <property type="component" value="Chromosome"/>
</dbReference>
<feature type="transmembrane region" description="Helical" evidence="1">
    <location>
        <begin position="45"/>
        <end position="67"/>
    </location>
</feature>
<dbReference type="RefSeq" id="WP_114069508.1">
    <property type="nucleotide sequence ID" value="NZ_CP030850.1"/>
</dbReference>
<dbReference type="AlphaFoldDB" id="A0A344TQ25"/>
<protein>
    <submittedName>
        <fullName evidence="2">ABC transporter permease</fullName>
    </submittedName>
</protein>
<gene>
    <name evidence="2" type="ORF">DR864_24925</name>
</gene>
<reference evidence="2 3" key="1">
    <citation type="submission" date="2018-07" db="EMBL/GenBank/DDBJ databases">
        <title>Genome sequencing of Runella.</title>
        <authorList>
            <person name="Baek M.-G."/>
            <person name="Yi H."/>
        </authorList>
    </citation>
    <scope>NUCLEOTIDE SEQUENCE [LARGE SCALE GENOMIC DNA]</scope>
    <source>
        <strain evidence="2 3">HYN0085</strain>
    </source>
</reference>
<keyword evidence="3" id="KW-1185">Reference proteome</keyword>
<feature type="transmembrane region" description="Helical" evidence="1">
    <location>
        <begin position="225"/>
        <end position="250"/>
    </location>
</feature>
<dbReference type="Pfam" id="PF12679">
    <property type="entry name" value="ABC2_membrane_2"/>
    <property type="match status" value="1"/>
</dbReference>
<name>A0A344TQ25_9BACT</name>
<dbReference type="KEGG" id="run:DR864_24925"/>
<evidence type="ECO:0000313" key="2">
    <source>
        <dbReference type="EMBL" id="AXE20746.1"/>
    </source>
</evidence>
<keyword evidence="1" id="KW-1133">Transmembrane helix</keyword>
<sequence>MNKVTKYVLYDIVRNRFVMGYTLLLAAVSFSFFSFDPDPNKGLLSLLNIILMVVPLVSIIFSTIHFYNSYEFIELLSAQPLSRQSIFLSEYIGVAASLSLAFLVGVGIPTMLFEGTERGIVLIISGLLLTLSFVSLAFLAAVITRDKAKGMGLALVIWFYFALVYDGLVLGILFSFSDYPLEKVMLFLTALNPTDLARIMVLMKMDISALMGFTGAVFQDFFSTNYGLIIALSVLMVWVVWPVALATHIFNKKDL</sequence>
<keyword evidence="1" id="KW-0812">Transmembrane</keyword>
<dbReference type="OrthoDB" id="1068411at2"/>
<dbReference type="GO" id="GO:0140359">
    <property type="term" value="F:ABC-type transporter activity"/>
    <property type="evidence" value="ECO:0007669"/>
    <property type="project" value="InterPro"/>
</dbReference>
<feature type="transmembrane region" description="Helical" evidence="1">
    <location>
        <begin position="196"/>
        <end position="218"/>
    </location>
</feature>
<feature type="transmembrane region" description="Helical" evidence="1">
    <location>
        <begin position="12"/>
        <end position="33"/>
    </location>
</feature>
<keyword evidence="1" id="KW-0472">Membrane</keyword>
<feature type="transmembrane region" description="Helical" evidence="1">
    <location>
        <begin position="88"/>
        <end position="108"/>
    </location>
</feature>
<dbReference type="GO" id="GO:0005886">
    <property type="term" value="C:plasma membrane"/>
    <property type="evidence" value="ECO:0007669"/>
    <property type="project" value="UniProtKB-SubCell"/>
</dbReference>
<organism evidence="2 3">
    <name type="scientific">Runella rosea</name>
    <dbReference type="NCBI Taxonomy" id="2259595"/>
    <lineage>
        <taxon>Bacteria</taxon>
        <taxon>Pseudomonadati</taxon>
        <taxon>Bacteroidota</taxon>
        <taxon>Cytophagia</taxon>
        <taxon>Cytophagales</taxon>
        <taxon>Spirosomataceae</taxon>
        <taxon>Runella</taxon>
    </lineage>
</organism>
<accession>A0A344TQ25</accession>
<evidence type="ECO:0000256" key="1">
    <source>
        <dbReference type="SAM" id="Phobius"/>
    </source>
</evidence>
<feature type="transmembrane region" description="Helical" evidence="1">
    <location>
        <begin position="120"/>
        <end position="143"/>
    </location>
</feature>